<keyword evidence="2" id="KW-1185">Reference proteome</keyword>
<protein>
    <submittedName>
        <fullName evidence="1">Uncharacterized protein</fullName>
    </submittedName>
</protein>
<evidence type="ECO:0000313" key="1">
    <source>
        <dbReference type="EMBL" id="MBD3847522.1"/>
    </source>
</evidence>
<evidence type="ECO:0000313" key="2">
    <source>
        <dbReference type="Proteomes" id="UP000619295"/>
    </source>
</evidence>
<dbReference type="AlphaFoldDB" id="A0A927EBN8"/>
<dbReference type="EMBL" id="JACXWY010000011">
    <property type="protein sequence ID" value="MBD3847522.1"/>
    <property type="molecule type" value="Genomic_DNA"/>
</dbReference>
<accession>A0A927EBN8</accession>
<gene>
    <name evidence="1" type="ORF">IED13_17615</name>
</gene>
<comment type="caution">
    <text evidence="1">The sequence shown here is derived from an EMBL/GenBank/DDBJ whole genome shotgun (WGS) entry which is preliminary data.</text>
</comment>
<proteinExistence type="predicted"/>
<organism evidence="1 2">
    <name type="scientific">Bosea spartocytisi</name>
    <dbReference type="NCBI Taxonomy" id="2773451"/>
    <lineage>
        <taxon>Bacteria</taxon>
        <taxon>Pseudomonadati</taxon>
        <taxon>Pseudomonadota</taxon>
        <taxon>Alphaproteobacteria</taxon>
        <taxon>Hyphomicrobiales</taxon>
        <taxon>Boseaceae</taxon>
        <taxon>Bosea</taxon>
    </lineage>
</organism>
<dbReference type="RefSeq" id="WP_133564751.1">
    <property type="nucleotide sequence ID" value="NZ_JACXWY010000011.1"/>
</dbReference>
<reference evidence="1" key="1">
    <citation type="submission" date="2020-09" db="EMBL/GenBank/DDBJ databases">
        <title>Bosea spartocytisi sp. nov. a root nodule endophyte of Spartocytisus supranubius in the high mountain ecosystem fo the Teide National Park (Canary Islands, Spain).</title>
        <authorList>
            <person name="Pulido-Suarez L."/>
            <person name="Peix A."/>
            <person name="Igual J.M."/>
            <person name="Socas-Perez N."/>
            <person name="Velazquez E."/>
            <person name="Flores-Felix J.D."/>
            <person name="Leon-Barrios M."/>
        </authorList>
    </citation>
    <scope>NUCLEOTIDE SEQUENCE</scope>
    <source>
        <strain evidence="1">SSUT16</strain>
    </source>
</reference>
<dbReference type="Proteomes" id="UP000619295">
    <property type="component" value="Unassembled WGS sequence"/>
</dbReference>
<name>A0A927EBN8_9HYPH</name>
<sequence>MTSWTAAILTALQITLAAAPGEAPATRGDVPRLTQEALNRRLGPAARMSDLRIRPSRRMPGFAVCGRVAASGKSAQRFFVVIPGTFAVLDDDDRELVSKYWSLNDC</sequence>